<dbReference type="PANTHER" id="PTHR35527:SF2">
    <property type="entry name" value="HYDROLASE"/>
    <property type="match status" value="1"/>
</dbReference>
<dbReference type="AlphaFoldDB" id="A0A2S8FYV3"/>
<evidence type="ECO:0000259" key="2">
    <source>
        <dbReference type="Pfam" id="PF03417"/>
    </source>
</evidence>
<dbReference type="Proteomes" id="UP000238322">
    <property type="component" value="Unassembled WGS sequence"/>
</dbReference>
<accession>A0A2S8FYV3</accession>
<dbReference type="SUPFAM" id="SSF56235">
    <property type="entry name" value="N-terminal nucleophile aminohydrolases (Ntn hydrolases)"/>
    <property type="match status" value="1"/>
</dbReference>
<organism evidence="3 4">
    <name type="scientific">Blastopirellula marina</name>
    <dbReference type="NCBI Taxonomy" id="124"/>
    <lineage>
        <taxon>Bacteria</taxon>
        <taxon>Pseudomonadati</taxon>
        <taxon>Planctomycetota</taxon>
        <taxon>Planctomycetia</taxon>
        <taxon>Pirellulales</taxon>
        <taxon>Pirellulaceae</taxon>
        <taxon>Blastopirellula</taxon>
    </lineage>
</organism>
<dbReference type="CDD" id="cd01935">
    <property type="entry name" value="Ntn_CGH_like"/>
    <property type="match status" value="1"/>
</dbReference>
<gene>
    <name evidence="3" type="ORF">C5Y83_05385</name>
</gene>
<dbReference type="EMBL" id="PUHY01000005">
    <property type="protein sequence ID" value="PQO37377.1"/>
    <property type="molecule type" value="Genomic_DNA"/>
</dbReference>
<dbReference type="InterPro" id="IPR029055">
    <property type="entry name" value="Ntn_hydrolases_N"/>
</dbReference>
<evidence type="ECO:0000256" key="1">
    <source>
        <dbReference type="SAM" id="Phobius"/>
    </source>
</evidence>
<dbReference type="InterPro" id="IPR005079">
    <property type="entry name" value="Peptidase_C45_hydrolase"/>
</dbReference>
<keyword evidence="1" id="KW-0812">Transmembrane</keyword>
<dbReference type="InterPro" id="IPR047794">
    <property type="entry name" value="C45_proenzyme-like"/>
</dbReference>
<feature type="domain" description="Peptidase C45 hydrolase" evidence="2">
    <location>
        <begin position="254"/>
        <end position="385"/>
    </location>
</feature>
<dbReference type="Pfam" id="PF03417">
    <property type="entry name" value="AAT"/>
    <property type="match status" value="1"/>
</dbReference>
<name>A0A2S8FYV3_9BACT</name>
<dbReference type="NCBIfam" id="NF040521">
    <property type="entry name" value="C45_proenzyme"/>
    <property type="match status" value="1"/>
</dbReference>
<evidence type="ECO:0000313" key="4">
    <source>
        <dbReference type="Proteomes" id="UP000238322"/>
    </source>
</evidence>
<reference evidence="3 4" key="1">
    <citation type="submission" date="2018-02" db="EMBL/GenBank/DDBJ databases">
        <title>Comparative genomes isolates from brazilian mangrove.</title>
        <authorList>
            <person name="Araujo J.E."/>
            <person name="Taketani R.G."/>
            <person name="Silva M.C.P."/>
            <person name="Loureco M.V."/>
            <person name="Andreote F.D."/>
        </authorList>
    </citation>
    <scope>NUCLEOTIDE SEQUENCE [LARGE SCALE GENOMIC DNA]</scope>
    <source>
        <strain evidence="3 4">Hex-1 MGV</strain>
    </source>
</reference>
<proteinExistence type="predicted"/>
<sequence length="437" mass="49569">MAPLRQVSVRYGSQEFASRYFQPLSLRFSHIERRHTFFWGPSLHFVRISGVVSRPPKREDKTMTHQPSEPSTRRFPRLKRIAKWGSIVAVIVTALVAWATYDEVRTLWSLRRIEGTNAYVMDYYGDYHLDHIRANGIDVNDIEGSFIKAYFPTPVAFAIQSVQSWYLPDKVELQDVAAHHCSTVVYQNADGETFFGRNFDWYHNASLVLRIHKGGKVVSTAVLDLAYLNMDRTDLDETSLITRVPLLLAPYYLMDGANEAGVAVSDMSVEGVQPPHEPGKPALLHSTAMRMILDNCQTTQEAIDLLDEFNLRFAGTTCHFMIADASGDSAVVEFIGGEKKVTRTEPTWQVCTNSQIWGESEEACDENCYRYKSASDQLAQFADTKIESTDIMNVMQSVSVNDWTMWSSVYNLSTDELLFVHRKGETELVPTRFSLAE</sequence>
<comment type="caution">
    <text evidence="3">The sequence shown here is derived from an EMBL/GenBank/DDBJ whole genome shotgun (WGS) entry which is preliminary data.</text>
</comment>
<dbReference type="InterPro" id="IPR052193">
    <property type="entry name" value="Peptidase_C59"/>
</dbReference>
<feature type="transmembrane region" description="Helical" evidence="1">
    <location>
        <begin position="81"/>
        <end position="101"/>
    </location>
</feature>
<keyword evidence="1" id="KW-1133">Transmembrane helix</keyword>
<keyword evidence="1" id="KW-0472">Membrane</keyword>
<evidence type="ECO:0000313" key="3">
    <source>
        <dbReference type="EMBL" id="PQO37377.1"/>
    </source>
</evidence>
<dbReference type="Gene3D" id="3.60.60.10">
    <property type="entry name" value="Penicillin V Acylase, Chain A"/>
    <property type="match status" value="1"/>
</dbReference>
<dbReference type="PANTHER" id="PTHR35527">
    <property type="entry name" value="CHOLOYLGLYCINE HYDROLASE"/>
    <property type="match status" value="1"/>
</dbReference>
<protein>
    <recommendedName>
        <fullName evidence="2">Peptidase C45 hydrolase domain-containing protein</fullName>
    </recommendedName>
</protein>